<accession>A0A6A9QRE0</accession>
<dbReference type="RefSeq" id="WP_338078051.1">
    <property type="nucleotide sequence ID" value="NZ_WFIY01000004.1"/>
</dbReference>
<dbReference type="AlphaFoldDB" id="A0A6A9QRE0"/>
<keyword evidence="2" id="KW-1185">Reference proteome</keyword>
<reference evidence="1 2" key="1">
    <citation type="submission" date="2019-10" db="EMBL/GenBank/DDBJ databases">
        <title>Genome Sequences from Six Type Strain Members of the Archaeal Family Sulfolobaceae: Acidianus ambivalens, Acidianus infernus, Metallosphaera prunae, Stygiolobus azoricus, Sulfolobus metallicus, and Sulfurisphaera ohwakuensis.</title>
        <authorList>
            <person name="Counts J.A."/>
            <person name="Kelly R.M."/>
        </authorList>
    </citation>
    <scope>NUCLEOTIDE SEQUENCE [LARGE SCALE GENOMIC DNA]</scope>
    <source>
        <strain evidence="1 2">DSM 3191</strain>
    </source>
</reference>
<dbReference type="Pfam" id="PF04465">
    <property type="entry name" value="DUF499"/>
    <property type="match status" value="1"/>
</dbReference>
<protein>
    <submittedName>
        <fullName evidence="1">DUF499 domain-containing protein</fullName>
    </submittedName>
</protein>
<dbReference type="Proteomes" id="UP000440125">
    <property type="component" value="Unassembled WGS sequence"/>
</dbReference>
<comment type="caution">
    <text evidence="1">The sequence shown here is derived from an EMBL/GenBank/DDBJ whole genome shotgun (WGS) entry which is preliminary data.</text>
</comment>
<proteinExistence type="predicted"/>
<gene>
    <name evidence="1" type="ORF">D1867_11170</name>
</gene>
<dbReference type="InterPro" id="IPR007555">
    <property type="entry name" value="DUF499"/>
</dbReference>
<organism evidence="1 2">
    <name type="scientific">Acidianus infernus</name>
    <dbReference type="NCBI Taxonomy" id="12915"/>
    <lineage>
        <taxon>Archaea</taxon>
        <taxon>Thermoproteota</taxon>
        <taxon>Thermoprotei</taxon>
        <taxon>Sulfolobales</taxon>
        <taxon>Sulfolobaceae</taxon>
        <taxon>Acidianus</taxon>
    </lineage>
</organism>
<evidence type="ECO:0000313" key="2">
    <source>
        <dbReference type="Proteomes" id="UP000440125"/>
    </source>
</evidence>
<name>A0A6A9QRE0_ACIIN</name>
<sequence>MSNLIYENKVKEDVFDSKLDDQVAPELSDVILKKAPKVYLDPREFLASTYLTGSMKSLVNEITYALNQGKGITLGLFSLFGGGKTHTVLLLYHAFTNPSLARQLGLEVPDNVKVIGIGGKDSRTAPSPIDVLMEDGIEIKTLWGYIAKKLGKYDIIRKYDEDQISPPKDKLEELFKGEKVLILIDEIVFYLSRVRGLKTGNNFYEQCLTFFEILASVSTNLPVAVIVTVPANLPEEKSKEGGLLNFIPEPGYEEVTEALVKRILRVGKVYRAPIETAVDLANVLIKRIFKEINNEVKRRVIEEYQKYVDEFKDYVIDKADLVDTYPFHPLYINLLKNLLEGNRHLQGTREAIKITRIVIRNIWENKPTRSLILPSDISIKDNQIRLLLLKDYKNYDIVADTIIQRSKGLDIVFLLANYIFVSTYYKQLGLDPGPLITALPDSKEVVTSVLDPEYLNSVGKTPADVKDILDSISSTSKDVEMVIPYLISDKGRYWVTFFADPKTICEKEASKILPSDVEKELDEKILSLAEIPIDDIQKKKRYQGGRLLKLHRTVVRNLSAPVDIDEPSYYLIILGTPICRDCKDDEVKNKARDIARRFIYYTSSGKAEKPRKYSNTIVLLFSSQGNNEDKIKDYVRRYISCSNMNVDPYYSDKATRDVAKKILDDYVRGLEGTIYNQIFQYFDKVAYPYGNNDVNIVDLKSSGKTLLQQVEDTLVEESKIMMSDSFNFDTLKWLLQNINIDITNGTFKVENIKEMFYTNPSLPFVPESVLLNAIKEGVDRLEIGILNGSKIYYKKYGGLSEFTINDSSIIYPPQIAAEKEIEELSKEETVQLEDGVLKRYYVLELEGNRIPISQLRREQDWLEKFKAGEIKLVEEKIESGVEIYAEPDSIEGMKGETKEVKLIVRKIGNFNSKVYLSSTLGELSVKEGVPDFQASLRITLDHDTDVVVTAKYENKEKQTKIHVRVLQTVCEKYVDEVSKDSVITEVDIVNTTDLKNILPKLNSSIIGKKSLTGELTIEEPDKKISLVIKPNGSQINDFITLLSPLLSYAGLRAKVSGNLKVKVEEFKGLSDEGVKNLNELLKGQVIKINVKVC</sequence>
<evidence type="ECO:0000313" key="1">
    <source>
        <dbReference type="EMBL" id="MUM65787.1"/>
    </source>
</evidence>
<dbReference type="EMBL" id="WFIY01000004">
    <property type="protein sequence ID" value="MUM65787.1"/>
    <property type="molecule type" value="Genomic_DNA"/>
</dbReference>